<accession>A0A9W8QM41</accession>
<keyword evidence="8" id="KW-0812">Transmembrane</keyword>
<dbReference type="Proteomes" id="UP001144673">
    <property type="component" value="Unassembled WGS sequence"/>
</dbReference>
<evidence type="ECO:0000256" key="3">
    <source>
        <dbReference type="ARBA" id="ARBA00022617"/>
    </source>
</evidence>
<sequence>MTNPIINSSPDWELSIWTSIAFFAAYAVYLSVYRLWYSPIAHLPGPKLAALTQYYEFYHDTIRGSQYILSIEEMHKKYGPVVRINPWEVHVSDSDFHSELYTGSACHRHKWLLWEKHLGAPHSGLMSLGHDHHQMRRAPMDQFLSSKSVWDLQVIIENKANALLDRLRHEAKNPPAQPINVMYPLSAYTIDVINEIAFARNDHLIERSDFGAATTDSLLKATQVGSIAVHKNGAMASFNALPEAVLGRWVPGKSSASV</sequence>
<comment type="caution">
    <text evidence="9">The sequence shown here is derived from an EMBL/GenBank/DDBJ whole genome shotgun (WGS) entry which is preliminary data.</text>
</comment>
<dbReference type="KEGG" id="amus:LMH87_007674"/>
<keyword evidence="4" id="KW-0479">Metal-binding</keyword>
<organism evidence="9 10">
    <name type="scientific">Akanthomyces muscarius</name>
    <name type="common">Entomopathogenic fungus</name>
    <name type="synonym">Lecanicillium muscarium</name>
    <dbReference type="NCBI Taxonomy" id="2231603"/>
    <lineage>
        <taxon>Eukaryota</taxon>
        <taxon>Fungi</taxon>
        <taxon>Dikarya</taxon>
        <taxon>Ascomycota</taxon>
        <taxon>Pezizomycotina</taxon>
        <taxon>Sordariomycetes</taxon>
        <taxon>Hypocreomycetidae</taxon>
        <taxon>Hypocreales</taxon>
        <taxon>Cordycipitaceae</taxon>
        <taxon>Akanthomyces</taxon>
    </lineage>
</organism>
<keyword evidence="10" id="KW-1185">Reference proteome</keyword>
<dbReference type="Pfam" id="PF00067">
    <property type="entry name" value="p450"/>
    <property type="match status" value="1"/>
</dbReference>
<dbReference type="GO" id="GO:0004497">
    <property type="term" value="F:monooxygenase activity"/>
    <property type="evidence" value="ECO:0007669"/>
    <property type="project" value="UniProtKB-KW"/>
</dbReference>
<evidence type="ECO:0000256" key="4">
    <source>
        <dbReference type="ARBA" id="ARBA00022723"/>
    </source>
</evidence>
<keyword evidence="5" id="KW-0560">Oxidoreductase</keyword>
<proteinExistence type="inferred from homology"/>
<evidence type="ECO:0000313" key="9">
    <source>
        <dbReference type="EMBL" id="KAJ4161647.1"/>
    </source>
</evidence>
<evidence type="ECO:0000256" key="8">
    <source>
        <dbReference type="SAM" id="Phobius"/>
    </source>
</evidence>
<reference evidence="9" key="1">
    <citation type="journal article" date="2023" name="Access Microbiol">
        <title>De-novo genome assembly for Akanthomyces muscarius, a biocontrol agent of insect agricultural pests.</title>
        <authorList>
            <person name="Erdos Z."/>
            <person name="Studholme D.J."/>
            <person name="Raymond B."/>
            <person name="Sharma M."/>
        </authorList>
    </citation>
    <scope>NUCLEOTIDE SEQUENCE</scope>
    <source>
        <strain evidence="9">Ve6</strain>
    </source>
</reference>
<keyword evidence="8" id="KW-1133">Transmembrane helix</keyword>
<evidence type="ECO:0000256" key="5">
    <source>
        <dbReference type="ARBA" id="ARBA00023002"/>
    </source>
</evidence>
<dbReference type="AlphaFoldDB" id="A0A9W8QM41"/>
<evidence type="ECO:0000313" key="10">
    <source>
        <dbReference type="Proteomes" id="UP001144673"/>
    </source>
</evidence>
<dbReference type="InterPro" id="IPR050121">
    <property type="entry name" value="Cytochrome_P450_monoxygenase"/>
</dbReference>
<evidence type="ECO:0000256" key="6">
    <source>
        <dbReference type="ARBA" id="ARBA00023004"/>
    </source>
</evidence>
<evidence type="ECO:0000256" key="7">
    <source>
        <dbReference type="ARBA" id="ARBA00023033"/>
    </source>
</evidence>
<dbReference type="EMBL" id="JAJHUN010000002">
    <property type="protein sequence ID" value="KAJ4161647.1"/>
    <property type="molecule type" value="Genomic_DNA"/>
</dbReference>
<name>A0A9W8QM41_AKAMU</name>
<keyword evidence="3" id="KW-0349">Heme</keyword>
<dbReference type="GO" id="GO:0005506">
    <property type="term" value="F:iron ion binding"/>
    <property type="evidence" value="ECO:0007669"/>
    <property type="project" value="InterPro"/>
</dbReference>
<dbReference type="Gene3D" id="1.10.630.10">
    <property type="entry name" value="Cytochrome P450"/>
    <property type="match status" value="1"/>
</dbReference>
<dbReference type="InterPro" id="IPR036396">
    <property type="entry name" value="Cyt_P450_sf"/>
</dbReference>
<keyword evidence="8" id="KW-0472">Membrane</keyword>
<protein>
    <recommendedName>
        <fullName evidence="11">Cytochrome P450</fullName>
    </recommendedName>
</protein>
<dbReference type="GeneID" id="80894833"/>
<evidence type="ECO:0000256" key="1">
    <source>
        <dbReference type="ARBA" id="ARBA00001971"/>
    </source>
</evidence>
<evidence type="ECO:0008006" key="11">
    <source>
        <dbReference type="Google" id="ProtNLM"/>
    </source>
</evidence>
<dbReference type="GO" id="GO:0020037">
    <property type="term" value="F:heme binding"/>
    <property type="evidence" value="ECO:0007669"/>
    <property type="project" value="InterPro"/>
</dbReference>
<dbReference type="RefSeq" id="XP_056058031.1">
    <property type="nucleotide sequence ID" value="XM_056199596.1"/>
</dbReference>
<gene>
    <name evidence="9" type="ORF">LMH87_007674</name>
</gene>
<comment type="cofactor">
    <cofactor evidence="1">
        <name>heme</name>
        <dbReference type="ChEBI" id="CHEBI:30413"/>
    </cofactor>
</comment>
<dbReference type="PANTHER" id="PTHR24305:SF157">
    <property type="entry name" value="N-ACETYLTRYPTOPHAN 6-HYDROXYLASE IVOC-RELATED"/>
    <property type="match status" value="1"/>
</dbReference>
<feature type="transmembrane region" description="Helical" evidence="8">
    <location>
        <begin position="16"/>
        <end position="37"/>
    </location>
</feature>
<dbReference type="PANTHER" id="PTHR24305">
    <property type="entry name" value="CYTOCHROME P450"/>
    <property type="match status" value="1"/>
</dbReference>
<dbReference type="GO" id="GO:0016705">
    <property type="term" value="F:oxidoreductase activity, acting on paired donors, with incorporation or reduction of molecular oxygen"/>
    <property type="evidence" value="ECO:0007669"/>
    <property type="project" value="InterPro"/>
</dbReference>
<dbReference type="SUPFAM" id="SSF48264">
    <property type="entry name" value="Cytochrome P450"/>
    <property type="match status" value="1"/>
</dbReference>
<keyword evidence="6" id="KW-0408">Iron</keyword>
<keyword evidence="7" id="KW-0503">Monooxygenase</keyword>
<evidence type="ECO:0000256" key="2">
    <source>
        <dbReference type="ARBA" id="ARBA00010617"/>
    </source>
</evidence>
<comment type="similarity">
    <text evidence="2">Belongs to the cytochrome P450 family.</text>
</comment>
<dbReference type="InterPro" id="IPR001128">
    <property type="entry name" value="Cyt_P450"/>
</dbReference>